<evidence type="ECO:0000259" key="1">
    <source>
        <dbReference type="Pfam" id="PF12762"/>
    </source>
</evidence>
<evidence type="ECO:0000313" key="3">
    <source>
        <dbReference type="Proteomes" id="UP000033731"/>
    </source>
</evidence>
<name>A0A0F4VJN4_9HYPH</name>
<dbReference type="Proteomes" id="UP000033731">
    <property type="component" value="Unassembled WGS sequence"/>
</dbReference>
<protein>
    <submittedName>
        <fullName evidence="2">ISSpo3, transposase</fullName>
    </submittedName>
</protein>
<dbReference type="AlphaFoldDB" id="A0A0F4VJN4"/>
<dbReference type="InterPro" id="IPR024445">
    <property type="entry name" value="Tnp_ISXO2-like"/>
</dbReference>
<reference evidence="2 3" key="1">
    <citation type="journal article" date="2015" name="Phytopathology">
        <title>Genomes of Candidatus Liberibacter solanacearum haplotype A from New Zealand and the USA suggest significant genome plasticity in the species.</title>
        <authorList>
            <person name="Thompson S.M."/>
            <person name="Johnson C.P."/>
            <person name="Lu A.Y."/>
            <person name="Frampton R.A."/>
            <person name="Sullivan K.L."/>
            <person name="Fiers M.W."/>
            <person name="Crowhurst R.N."/>
            <person name="Pitman A.R."/>
            <person name="Scott I."/>
            <person name="Gudmestad N.C."/>
            <person name="Smith G.R."/>
        </authorList>
    </citation>
    <scope>NUCLEOTIDE SEQUENCE [LARGE SCALE GENOMIC DNA]</scope>
    <source>
        <strain evidence="2 3">LsoNZ1</strain>
    </source>
</reference>
<dbReference type="PATRIC" id="fig|556287.9.peg.447"/>
<dbReference type="EMBL" id="JMTK01000002">
    <property type="protein sequence ID" value="KJZ81703.1"/>
    <property type="molecule type" value="Genomic_DNA"/>
</dbReference>
<organism evidence="2 3">
    <name type="scientific">Candidatus Liberibacter solanacearum</name>
    <dbReference type="NCBI Taxonomy" id="556287"/>
    <lineage>
        <taxon>Bacteria</taxon>
        <taxon>Pseudomonadati</taxon>
        <taxon>Pseudomonadota</taxon>
        <taxon>Alphaproteobacteria</taxon>
        <taxon>Hyphomicrobiales</taxon>
        <taxon>Rhizobiaceae</taxon>
        <taxon>Liberibacter</taxon>
    </lineage>
</organism>
<comment type="caution">
    <text evidence="2">The sequence shown here is derived from an EMBL/GenBank/DDBJ whole genome shotgun (WGS) entry which is preliminary data.</text>
</comment>
<evidence type="ECO:0000313" key="2">
    <source>
        <dbReference type="EMBL" id="KJZ81703.1"/>
    </source>
</evidence>
<sequence length="182" mass="20972">MIQKKKQRNFTKCNDGPTGIRCPYCNQKNRVIMVKNKKPMPYHCGACRKYFSVKIGTIMESSRIPLKTWLLVTYMMTTARKGISSCQISREIGITQKTAWFMLQRIRESWATENNMFSGEIEIDEAYFGGKEKNKHAFNRIKIGRETTGKVAVVAIRSRKNANIKAFSISETNKKLFTMPLN</sequence>
<feature type="domain" description="ISXO2-like transposase" evidence="1">
    <location>
        <begin position="117"/>
        <end position="174"/>
    </location>
</feature>
<dbReference type="NCBIfam" id="NF033547">
    <property type="entry name" value="transpos_IS1595"/>
    <property type="match status" value="1"/>
</dbReference>
<dbReference type="Pfam" id="PF12762">
    <property type="entry name" value="DDE_Tnp_IS1595"/>
    <property type="match status" value="1"/>
</dbReference>
<keyword evidence="3" id="KW-1185">Reference proteome</keyword>
<proteinExistence type="predicted"/>
<accession>A0A0F4VJN4</accession>
<gene>
    <name evidence="2" type="ORF">DJ66_0425</name>
</gene>